<organism evidence="2 3">
    <name type="scientific">Hoylesella marshii DSM 16973 = JCM 13450</name>
    <dbReference type="NCBI Taxonomy" id="862515"/>
    <lineage>
        <taxon>Bacteria</taxon>
        <taxon>Pseudomonadati</taxon>
        <taxon>Bacteroidota</taxon>
        <taxon>Bacteroidia</taxon>
        <taxon>Bacteroidales</taxon>
        <taxon>Prevotellaceae</taxon>
        <taxon>Hoylesella</taxon>
    </lineage>
</organism>
<dbReference type="InterPro" id="IPR014710">
    <property type="entry name" value="RmlC-like_jellyroll"/>
</dbReference>
<dbReference type="SUPFAM" id="SSF46785">
    <property type="entry name" value="Winged helix' DNA-binding domain"/>
    <property type="match status" value="1"/>
</dbReference>
<reference evidence="2" key="1">
    <citation type="submission" date="2010-07" db="EMBL/GenBank/DDBJ databases">
        <authorList>
            <person name="Muzny D."/>
            <person name="Qin X."/>
            <person name="Deng J."/>
            <person name="Jiang H."/>
            <person name="Liu Y."/>
            <person name="Qu J."/>
            <person name="Song X.-Z."/>
            <person name="Zhang L."/>
            <person name="Thornton R."/>
            <person name="Coyle M."/>
            <person name="Francisco L."/>
            <person name="Jackson L."/>
            <person name="Javaid M."/>
            <person name="Korchina V."/>
            <person name="Kovar C."/>
            <person name="Mata R."/>
            <person name="Mathew T."/>
            <person name="Ngo R."/>
            <person name="Nguyen L."/>
            <person name="Nguyen N."/>
            <person name="Okwuonu G."/>
            <person name="Ongeri F."/>
            <person name="Pham C."/>
            <person name="Simmons D."/>
            <person name="Wilczek-Boney K."/>
            <person name="Hale W."/>
            <person name="Jakkamsetti A."/>
            <person name="Pham P."/>
            <person name="Ruth R."/>
            <person name="San Lucas F."/>
            <person name="Warren J."/>
            <person name="Zhang J."/>
            <person name="Zhao Z."/>
            <person name="Zhou C."/>
            <person name="Zhu D."/>
            <person name="Lee S."/>
            <person name="Bess C."/>
            <person name="Blankenburg K."/>
            <person name="Forbes L."/>
            <person name="Fu Q."/>
            <person name="Gubbala S."/>
            <person name="Hirani K."/>
            <person name="Jayaseelan J.C."/>
            <person name="Lara F."/>
            <person name="Munidasa M."/>
            <person name="Palculict T."/>
            <person name="Patil S."/>
            <person name="Pu L.-L."/>
            <person name="Saada N."/>
            <person name="Tang L."/>
            <person name="Weissenberger G."/>
            <person name="Zhu Y."/>
            <person name="Hemphill L."/>
            <person name="Shang Y."/>
            <person name="Youmans B."/>
            <person name="Ayvaz T."/>
            <person name="Ross M."/>
            <person name="Santibanez J."/>
            <person name="Aqrawi P."/>
            <person name="Gross S."/>
            <person name="Joshi V."/>
            <person name="Fowler G."/>
            <person name="Nazareth L."/>
            <person name="Reid J."/>
            <person name="Worley K."/>
            <person name="Petrosino J."/>
            <person name="Highlander S."/>
            <person name="Gibbs R."/>
        </authorList>
    </citation>
    <scope>NUCLEOTIDE SEQUENCE [LARGE SCALE GENOMIC DNA]</scope>
    <source>
        <strain evidence="2">DSM 16973</strain>
    </source>
</reference>
<dbReference type="eggNOG" id="COG0664">
    <property type="taxonomic scope" value="Bacteria"/>
</dbReference>
<dbReference type="InterPro" id="IPR018490">
    <property type="entry name" value="cNMP-bd_dom_sf"/>
</dbReference>
<dbReference type="Proteomes" id="UP000004394">
    <property type="component" value="Unassembled WGS sequence"/>
</dbReference>
<keyword evidence="3" id="KW-1185">Reference proteome</keyword>
<dbReference type="SUPFAM" id="SSF51206">
    <property type="entry name" value="cAMP-binding domain-like"/>
    <property type="match status" value="1"/>
</dbReference>
<dbReference type="HOGENOM" id="CLU_075053_4_1_10"/>
<dbReference type="InterPro" id="IPR036390">
    <property type="entry name" value="WH_DNA-bd_sf"/>
</dbReference>
<evidence type="ECO:0000259" key="1">
    <source>
        <dbReference type="PROSITE" id="PS50042"/>
    </source>
</evidence>
<feature type="domain" description="Cyclic nucleotide-binding" evidence="1">
    <location>
        <begin position="15"/>
        <end position="120"/>
    </location>
</feature>
<protein>
    <submittedName>
        <fullName evidence="2">Cyclic nucleotide-binding domain protein</fullName>
    </submittedName>
</protein>
<dbReference type="InterPro" id="IPR000595">
    <property type="entry name" value="cNMP-bd_dom"/>
</dbReference>
<proteinExistence type="predicted"/>
<gene>
    <name evidence="2" type="ORF">HMPREF0658_0902</name>
</gene>
<dbReference type="Pfam" id="PF00027">
    <property type="entry name" value="cNMP_binding"/>
    <property type="match status" value="1"/>
</dbReference>
<dbReference type="OrthoDB" id="9798601at2"/>
<dbReference type="CDD" id="cd00038">
    <property type="entry name" value="CAP_ED"/>
    <property type="match status" value="1"/>
</dbReference>
<dbReference type="PROSITE" id="PS50042">
    <property type="entry name" value="CNMP_BINDING_3"/>
    <property type="match status" value="1"/>
</dbReference>
<dbReference type="RefSeq" id="WP_006948783.1">
    <property type="nucleotide sequence ID" value="NZ_BAJI01000014.1"/>
</dbReference>
<name>E0NRV1_9BACT</name>
<dbReference type="Gene3D" id="2.60.120.10">
    <property type="entry name" value="Jelly Rolls"/>
    <property type="match status" value="1"/>
</dbReference>
<dbReference type="BioCyc" id="PMAR862515-HMP:GMOO-917-MONOMER"/>
<evidence type="ECO:0000313" key="2">
    <source>
        <dbReference type="EMBL" id="EFM02135.1"/>
    </source>
</evidence>
<sequence length="228" mass="26696">MLPDHFPQRLATLPLFQGMSRDDLEHVASHTPFFFARYNKNKPLIQDGDACQRLHFLIRGSLVATHYSDNHTYSLSETVNAPEVLQIEHLFGLHQHYSRSFFTRTDCMLVSLDKADVVRLADEYLIFRLNLLNMLSTRCQRVARNPWHARPTDRRALIVQFIEERCLRPAGEKWLAIKMERLAAELNDSRRHISATLRSMERDGLIILRRGLIRVPAMELIYFQRVTK</sequence>
<evidence type="ECO:0000313" key="3">
    <source>
        <dbReference type="Proteomes" id="UP000004394"/>
    </source>
</evidence>
<comment type="caution">
    <text evidence="2">The sequence shown here is derived from an EMBL/GenBank/DDBJ whole genome shotgun (WGS) entry which is preliminary data.</text>
</comment>
<dbReference type="AlphaFoldDB" id="E0NRV1"/>
<dbReference type="EMBL" id="AEEI01000028">
    <property type="protein sequence ID" value="EFM02135.1"/>
    <property type="molecule type" value="Genomic_DNA"/>
</dbReference>
<dbReference type="STRING" id="862515.HMPREF0658_0902"/>
<dbReference type="SMART" id="SM00100">
    <property type="entry name" value="cNMP"/>
    <property type="match status" value="1"/>
</dbReference>
<accession>E0NRV1</accession>